<evidence type="ECO:0000313" key="2">
    <source>
        <dbReference type="Proteomes" id="UP000265775"/>
    </source>
</evidence>
<dbReference type="AlphaFoldDB" id="A0A395XUC4"/>
<protein>
    <submittedName>
        <fullName evidence="1">Uncharacterized protein</fullName>
    </submittedName>
</protein>
<proteinExistence type="predicted"/>
<dbReference type="RefSeq" id="WP_117781951.1">
    <property type="nucleotide sequence ID" value="NZ_CP065396.1"/>
</dbReference>
<organism evidence="1 2">
    <name type="scientific">Bifidobacterium longum</name>
    <dbReference type="NCBI Taxonomy" id="216816"/>
    <lineage>
        <taxon>Bacteria</taxon>
        <taxon>Bacillati</taxon>
        <taxon>Actinomycetota</taxon>
        <taxon>Actinomycetes</taxon>
        <taxon>Bifidobacteriales</taxon>
        <taxon>Bifidobacteriaceae</taxon>
        <taxon>Bifidobacterium</taxon>
    </lineage>
</organism>
<dbReference type="Proteomes" id="UP000265775">
    <property type="component" value="Unassembled WGS sequence"/>
</dbReference>
<accession>A0A395XUC4</accession>
<dbReference type="EMBL" id="QSAR01000021">
    <property type="protein sequence ID" value="RGW62905.1"/>
    <property type="molecule type" value="Genomic_DNA"/>
</dbReference>
<name>A0A395XUC4_BIFLN</name>
<sequence length="136" mass="15530">MTGFIAVDMLSEISKALEYENDWTQLKDGVLECRLRDQYDGEHTGLARVTINKAGKVSVMAWSDNPYEYKTMPEPDWTHEYDSAGPEAIAEDIWNRCPYCGRESDKCVCERCAGCGALLNWDNMADDDYGYCEYCH</sequence>
<evidence type="ECO:0000313" key="1">
    <source>
        <dbReference type="EMBL" id="RGW62905.1"/>
    </source>
</evidence>
<gene>
    <name evidence="1" type="ORF">DWV59_11305</name>
</gene>
<comment type="caution">
    <text evidence="1">The sequence shown here is derived from an EMBL/GenBank/DDBJ whole genome shotgun (WGS) entry which is preliminary data.</text>
</comment>
<reference evidence="1 2" key="1">
    <citation type="submission" date="2018-08" db="EMBL/GenBank/DDBJ databases">
        <title>A genome reference for cultivated species of the human gut microbiota.</title>
        <authorList>
            <person name="Zou Y."/>
            <person name="Xue W."/>
            <person name="Luo G."/>
        </authorList>
    </citation>
    <scope>NUCLEOTIDE SEQUENCE [LARGE SCALE GENOMIC DNA]</scope>
    <source>
        <strain evidence="1 2">AF11-12</strain>
    </source>
</reference>